<keyword evidence="1 2" id="KW-0732">Signal</keyword>
<feature type="domain" description="Outer membrane protein beta-barrel" evidence="3">
    <location>
        <begin position="6"/>
        <end position="193"/>
    </location>
</feature>
<dbReference type="STRING" id="212667.VFDL14_18965"/>
<dbReference type="Pfam" id="PF13505">
    <property type="entry name" value="OMP_b-brl"/>
    <property type="match status" value="1"/>
</dbReference>
<dbReference type="InterPro" id="IPR027385">
    <property type="entry name" value="Beta-barrel_OMP"/>
</dbReference>
<dbReference type="SUPFAM" id="SSF56925">
    <property type="entry name" value="OMPA-like"/>
    <property type="match status" value="1"/>
</dbReference>
<sequence>MKIQFLLAASLLSLNVHASDSPFYLGVGVGETDFDDGGWAEKESDPIWSDTDGQTYKVYGGFKLNQNIGFEGQYTNYADTVYRSPKHAGKVTATLASYSLAANVGYQFNIGIRPFVIVGLGMVDLQATSPGGGSNDEQEALMRLGAGVEYTHPALRQVTFRLAYEKDEFDITYRGVTESYSVASAYLGASFNF</sequence>
<evidence type="ECO:0000256" key="1">
    <source>
        <dbReference type="ARBA" id="ARBA00022729"/>
    </source>
</evidence>
<evidence type="ECO:0000313" key="5">
    <source>
        <dbReference type="Proteomes" id="UP000027219"/>
    </source>
</evidence>
<evidence type="ECO:0000259" key="3">
    <source>
        <dbReference type="Pfam" id="PF13505"/>
    </source>
</evidence>
<gene>
    <name evidence="4" type="ORF">VFDL14_18965</name>
</gene>
<dbReference type="AlphaFoldDB" id="A0A066US83"/>
<reference evidence="4 5" key="1">
    <citation type="submission" date="2014-02" db="EMBL/GenBank/DDBJ databases">
        <title>Vibrio fortis Dalian14 Genome Sequencing.</title>
        <authorList>
            <person name="Wang Y."/>
            <person name="Song L."/>
            <person name="Liu G."/>
            <person name="Ding J."/>
        </authorList>
    </citation>
    <scope>NUCLEOTIDE SEQUENCE [LARGE SCALE GENOMIC DNA]</scope>
    <source>
        <strain evidence="4 5">Dalian14</strain>
    </source>
</reference>
<dbReference type="RefSeq" id="WP_050487452.1">
    <property type="nucleotide sequence ID" value="NZ_JFFR01000027.1"/>
</dbReference>
<dbReference type="OrthoDB" id="5786186at2"/>
<dbReference type="Proteomes" id="UP000027219">
    <property type="component" value="Unassembled WGS sequence"/>
</dbReference>
<comment type="caution">
    <text evidence="4">The sequence shown here is derived from an EMBL/GenBank/DDBJ whole genome shotgun (WGS) entry which is preliminary data.</text>
</comment>
<protein>
    <submittedName>
        <fullName evidence="4">Membrane protein</fullName>
    </submittedName>
</protein>
<feature type="signal peptide" evidence="2">
    <location>
        <begin position="1"/>
        <end position="18"/>
    </location>
</feature>
<proteinExistence type="predicted"/>
<dbReference type="InterPro" id="IPR011250">
    <property type="entry name" value="OMP/PagP_B-barrel"/>
</dbReference>
<keyword evidence="5" id="KW-1185">Reference proteome</keyword>
<dbReference type="Gene3D" id="2.40.160.20">
    <property type="match status" value="1"/>
</dbReference>
<feature type="chain" id="PRO_5001632396" evidence="2">
    <location>
        <begin position="19"/>
        <end position="193"/>
    </location>
</feature>
<dbReference type="EMBL" id="JFFR01000027">
    <property type="protein sequence ID" value="KDN27004.1"/>
    <property type="molecule type" value="Genomic_DNA"/>
</dbReference>
<evidence type="ECO:0000313" key="4">
    <source>
        <dbReference type="EMBL" id="KDN27004.1"/>
    </source>
</evidence>
<accession>A0A066US83</accession>
<evidence type="ECO:0000256" key="2">
    <source>
        <dbReference type="SAM" id="SignalP"/>
    </source>
</evidence>
<name>A0A066US83_9VIBR</name>
<organism evidence="4 5">
    <name type="scientific">Vibrio fortis</name>
    <dbReference type="NCBI Taxonomy" id="212667"/>
    <lineage>
        <taxon>Bacteria</taxon>
        <taxon>Pseudomonadati</taxon>
        <taxon>Pseudomonadota</taxon>
        <taxon>Gammaproteobacteria</taxon>
        <taxon>Vibrionales</taxon>
        <taxon>Vibrionaceae</taxon>
        <taxon>Vibrio</taxon>
    </lineage>
</organism>